<organism evidence="10 11">
    <name type="scientific">Polystyrenella longa</name>
    <dbReference type="NCBI Taxonomy" id="2528007"/>
    <lineage>
        <taxon>Bacteria</taxon>
        <taxon>Pseudomonadati</taxon>
        <taxon>Planctomycetota</taxon>
        <taxon>Planctomycetia</taxon>
        <taxon>Planctomycetales</taxon>
        <taxon>Planctomycetaceae</taxon>
        <taxon>Polystyrenella</taxon>
    </lineage>
</organism>
<dbReference type="Gene3D" id="1.10.287.130">
    <property type="match status" value="1"/>
</dbReference>
<dbReference type="RefSeq" id="WP_144997627.1">
    <property type="nucleotide sequence ID" value="NZ_CP036281.1"/>
</dbReference>
<name>A0A518CRQ5_9PLAN</name>
<dbReference type="Pfam" id="PF08448">
    <property type="entry name" value="PAS_4"/>
    <property type="match status" value="1"/>
</dbReference>
<dbReference type="PROSITE" id="PS50109">
    <property type="entry name" value="HIS_KIN"/>
    <property type="match status" value="1"/>
</dbReference>
<dbReference type="SMART" id="SM00388">
    <property type="entry name" value="HisKA"/>
    <property type="match status" value="1"/>
</dbReference>
<keyword evidence="6" id="KW-0902">Two-component regulatory system</keyword>
<dbReference type="InterPro" id="IPR003594">
    <property type="entry name" value="HATPase_dom"/>
</dbReference>
<evidence type="ECO:0000313" key="10">
    <source>
        <dbReference type="EMBL" id="QDU81893.1"/>
    </source>
</evidence>
<evidence type="ECO:0000313" key="11">
    <source>
        <dbReference type="Proteomes" id="UP000317178"/>
    </source>
</evidence>
<dbReference type="InterPro" id="IPR035965">
    <property type="entry name" value="PAS-like_dom_sf"/>
</dbReference>
<feature type="transmembrane region" description="Helical" evidence="8">
    <location>
        <begin position="12"/>
        <end position="29"/>
    </location>
</feature>
<dbReference type="PANTHER" id="PTHR43711:SF1">
    <property type="entry name" value="HISTIDINE KINASE 1"/>
    <property type="match status" value="1"/>
</dbReference>
<dbReference type="GO" id="GO:0000155">
    <property type="term" value="F:phosphorelay sensor kinase activity"/>
    <property type="evidence" value="ECO:0007669"/>
    <property type="project" value="InterPro"/>
</dbReference>
<dbReference type="Gene3D" id="3.30.450.20">
    <property type="entry name" value="PAS domain"/>
    <property type="match status" value="1"/>
</dbReference>
<feature type="transmembrane region" description="Helical" evidence="8">
    <location>
        <begin position="41"/>
        <end position="61"/>
    </location>
</feature>
<dbReference type="Gene3D" id="3.30.565.10">
    <property type="entry name" value="Histidine kinase-like ATPase, C-terminal domain"/>
    <property type="match status" value="1"/>
</dbReference>
<reference evidence="10 11" key="1">
    <citation type="submission" date="2019-02" db="EMBL/GenBank/DDBJ databases">
        <title>Deep-cultivation of Planctomycetes and their phenomic and genomic characterization uncovers novel biology.</title>
        <authorList>
            <person name="Wiegand S."/>
            <person name="Jogler M."/>
            <person name="Boedeker C."/>
            <person name="Pinto D."/>
            <person name="Vollmers J."/>
            <person name="Rivas-Marin E."/>
            <person name="Kohn T."/>
            <person name="Peeters S.H."/>
            <person name="Heuer A."/>
            <person name="Rast P."/>
            <person name="Oberbeckmann S."/>
            <person name="Bunk B."/>
            <person name="Jeske O."/>
            <person name="Meyerdierks A."/>
            <person name="Storesund J.E."/>
            <person name="Kallscheuer N."/>
            <person name="Luecker S."/>
            <person name="Lage O.M."/>
            <person name="Pohl T."/>
            <person name="Merkel B.J."/>
            <person name="Hornburger P."/>
            <person name="Mueller R.-W."/>
            <person name="Bruemmer F."/>
            <person name="Labrenz M."/>
            <person name="Spormann A.M."/>
            <person name="Op den Camp H."/>
            <person name="Overmann J."/>
            <person name="Amann R."/>
            <person name="Jetten M.S.M."/>
            <person name="Mascher T."/>
            <person name="Medema M.H."/>
            <person name="Devos D.P."/>
            <person name="Kaster A.-K."/>
            <person name="Ovreas L."/>
            <person name="Rohde M."/>
            <person name="Galperin M.Y."/>
            <person name="Jogler C."/>
        </authorList>
    </citation>
    <scope>NUCLEOTIDE SEQUENCE [LARGE SCALE GENOMIC DNA]</scope>
    <source>
        <strain evidence="10 11">Pla110</strain>
    </source>
</reference>
<sequence>MSAILHNLTTKQRLILCYVLSCALIWGILQWGSSFSEVLPVYLALCFVGPLVIVVVGSYLLTRDIRVLGYLESRLLGVIGDQTGRFSLDPIMNSSQPLVLAWNKLAEKMAHQESLQVLEERVCGEINSSHDQLSTQALENLSEGIVVTNDEGMIQYANLSFGAILNVELPEEVKTKTLAEILPDELYERIPELEQMIKANRPMNFEIALGDQTSDGVVSIKTRPIVNRDRMLLWHFSDVTQNKLADEMRDQFLSSATHELRTPLANIKAYAETLQTADDMDVEDHKNFCNIINSEATRLARLVDSLLDIKQIEAGSLSITRNETDLLRLIEEVCENVKPQMEQKQIAFELNVPPKLSKISVDKDKIVASLVNLLGNAAKYTMEGGKVLFRVEQVGSSMHFHIEDSGIGIRDEEISRIFEQFFRSSDPRVRDIPGNGIGLAYTSEVIELHGGQILIQSEIDKGTQFTVQLPMQ</sequence>
<evidence type="ECO:0000256" key="1">
    <source>
        <dbReference type="ARBA" id="ARBA00000085"/>
    </source>
</evidence>
<evidence type="ECO:0000256" key="4">
    <source>
        <dbReference type="ARBA" id="ARBA00022679"/>
    </source>
</evidence>
<feature type="domain" description="Histidine kinase" evidence="9">
    <location>
        <begin position="255"/>
        <end position="472"/>
    </location>
</feature>
<dbReference type="PRINTS" id="PR00344">
    <property type="entry name" value="BCTRLSENSOR"/>
</dbReference>
<dbReference type="SUPFAM" id="SSF47384">
    <property type="entry name" value="Homodimeric domain of signal transducing histidine kinase"/>
    <property type="match status" value="1"/>
</dbReference>
<gene>
    <name evidence="10" type="primary">phoR_2</name>
    <name evidence="10" type="ORF">Pla110_36440</name>
</gene>
<evidence type="ECO:0000256" key="2">
    <source>
        <dbReference type="ARBA" id="ARBA00012438"/>
    </source>
</evidence>
<dbReference type="Pfam" id="PF02518">
    <property type="entry name" value="HATPase_c"/>
    <property type="match status" value="1"/>
</dbReference>
<dbReference type="SMART" id="SM00387">
    <property type="entry name" value="HATPase_c"/>
    <property type="match status" value="1"/>
</dbReference>
<dbReference type="Proteomes" id="UP000317178">
    <property type="component" value="Chromosome"/>
</dbReference>
<protein>
    <recommendedName>
        <fullName evidence="2">histidine kinase</fullName>
        <ecNumber evidence="2">2.7.13.3</ecNumber>
    </recommendedName>
</protein>
<dbReference type="KEGG" id="plon:Pla110_36440"/>
<dbReference type="CDD" id="cd00082">
    <property type="entry name" value="HisKA"/>
    <property type="match status" value="1"/>
</dbReference>
<keyword evidence="8" id="KW-0812">Transmembrane</keyword>
<keyword evidence="4 10" id="KW-0808">Transferase</keyword>
<keyword evidence="8" id="KW-1133">Transmembrane helix</keyword>
<dbReference type="FunFam" id="1.10.287.130:FF:000001">
    <property type="entry name" value="Two-component sensor histidine kinase"/>
    <property type="match status" value="1"/>
</dbReference>
<dbReference type="FunFam" id="3.30.565.10:FF:000006">
    <property type="entry name" value="Sensor histidine kinase WalK"/>
    <property type="match status" value="1"/>
</dbReference>
<dbReference type="SUPFAM" id="SSF55785">
    <property type="entry name" value="PYP-like sensor domain (PAS domain)"/>
    <property type="match status" value="1"/>
</dbReference>
<dbReference type="InterPro" id="IPR013656">
    <property type="entry name" value="PAS_4"/>
</dbReference>
<dbReference type="InterPro" id="IPR050736">
    <property type="entry name" value="Sensor_HK_Regulatory"/>
</dbReference>
<dbReference type="SUPFAM" id="SSF55874">
    <property type="entry name" value="ATPase domain of HSP90 chaperone/DNA topoisomerase II/histidine kinase"/>
    <property type="match status" value="1"/>
</dbReference>
<proteinExistence type="predicted"/>
<keyword evidence="11" id="KW-1185">Reference proteome</keyword>
<dbReference type="Pfam" id="PF00512">
    <property type="entry name" value="HisKA"/>
    <property type="match status" value="1"/>
</dbReference>
<dbReference type="AlphaFoldDB" id="A0A518CRQ5"/>
<dbReference type="InterPro" id="IPR005467">
    <property type="entry name" value="His_kinase_dom"/>
</dbReference>
<accession>A0A518CRQ5</accession>
<keyword evidence="7 8" id="KW-0472">Membrane</keyword>
<dbReference type="InterPro" id="IPR004358">
    <property type="entry name" value="Sig_transdc_His_kin-like_C"/>
</dbReference>
<evidence type="ECO:0000256" key="8">
    <source>
        <dbReference type="SAM" id="Phobius"/>
    </source>
</evidence>
<dbReference type="SMART" id="SM00091">
    <property type="entry name" value="PAS"/>
    <property type="match status" value="1"/>
</dbReference>
<evidence type="ECO:0000256" key="6">
    <source>
        <dbReference type="ARBA" id="ARBA00023012"/>
    </source>
</evidence>
<dbReference type="InterPro" id="IPR003661">
    <property type="entry name" value="HisK_dim/P_dom"/>
</dbReference>
<evidence type="ECO:0000256" key="3">
    <source>
        <dbReference type="ARBA" id="ARBA00022553"/>
    </source>
</evidence>
<dbReference type="EMBL" id="CP036281">
    <property type="protein sequence ID" value="QDU81893.1"/>
    <property type="molecule type" value="Genomic_DNA"/>
</dbReference>
<dbReference type="InterPro" id="IPR036890">
    <property type="entry name" value="HATPase_C_sf"/>
</dbReference>
<keyword evidence="3" id="KW-0597">Phosphoprotein</keyword>
<dbReference type="InterPro" id="IPR000014">
    <property type="entry name" value="PAS"/>
</dbReference>
<comment type="catalytic activity">
    <reaction evidence="1">
        <text>ATP + protein L-histidine = ADP + protein N-phospho-L-histidine.</text>
        <dbReference type="EC" id="2.7.13.3"/>
    </reaction>
</comment>
<dbReference type="InterPro" id="IPR036097">
    <property type="entry name" value="HisK_dim/P_sf"/>
</dbReference>
<evidence type="ECO:0000259" key="9">
    <source>
        <dbReference type="PROSITE" id="PS50109"/>
    </source>
</evidence>
<dbReference type="PANTHER" id="PTHR43711">
    <property type="entry name" value="TWO-COMPONENT HISTIDINE KINASE"/>
    <property type="match status" value="1"/>
</dbReference>
<dbReference type="EC" id="2.7.13.3" evidence="2"/>
<evidence type="ECO:0000256" key="5">
    <source>
        <dbReference type="ARBA" id="ARBA00022777"/>
    </source>
</evidence>
<dbReference type="OrthoDB" id="9813151at2"/>
<dbReference type="CDD" id="cd00130">
    <property type="entry name" value="PAS"/>
    <property type="match status" value="1"/>
</dbReference>
<evidence type="ECO:0000256" key="7">
    <source>
        <dbReference type="ARBA" id="ARBA00023136"/>
    </source>
</evidence>
<keyword evidence="5" id="KW-0418">Kinase</keyword>